<feature type="domain" description="VWFA" evidence="2">
    <location>
        <begin position="407"/>
        <end position="579"/>
    </location>
</feature>
<feature type="domain" description="VWFA" evidence="2">
    <location>
        <begin position="67"/>
        <end position="242"/>
    </location>
</feature>
<dbReference type="Gene3D" id="3.40.50.410">
    <property type="entry name" value="von Willebrand factor, type A domain"/>
    <property type="match status" value="2"/>
</dbReference>
<dbReference type="RefSeq" id="WP_144837697.1">
    <property type="nucleotide sequence ID" value="NZ_JBHTKI010000008.1"/>
</dbReference>
<keyword evidence="1" id="KW-0472">Membrane</keyword>
<feature type="transmembrane region" description="Helical" evidence="1">
    <location>
        <begin position="41"/>
        <end position="59"/>
    </location>
</feature>
<reference evidence="4" key="1">
    <citation type="journal article" date="2019" name="Int. J. Syst. Evol. Microbiol.">
        <title>The Global Catalogue of Microorganisms (GCM) 10K type strain sequencing project: providing services to taxonomists for standard genome sequencing and annotation.</title>
        <authorList>
            <consortium name="The Broad Institute Genomics Platform"/>
            <consortium name="The Broad Institute Genome Sequencing Center for Infectious Disease"/>
            <person name="Wu L."/>
            <person name="Ma J."/>
        </authorList>
    </citation>
    <scope>NUCLEOTIDE SEQUENCE [LARGE SCALE GENOMIC DNA]</scope>
    <source>
        <strain evidence="4">CCUG 56756</strain>
    </source>
</reference>
<dbReference type="InterPro" id="IPR002035">
    <property type="entry name" value="VWF_A"/>
</dbReference>
<name>A0ABW3L9Y3_9BACL</name>
<sequence>MELRIDEPLWLLLLLPMIFYLLLTGWKGFKKGSRLFRASFILRILSVSILILALASPAIHQPVEGEQIIFLWDRSDSMAEADTGIEEQLNRAMAEKEDHQSAGIFTFAEDFQSLVHLSADSDLLPAEKPVNESGNTDIAQAVELAANSGEQNVATRIVLMSDGNETRSSILESLERIKDDRITIDVMPVEPPVGNEAALTEFQTPAQAFLGEELEFSLIIEADQESTGELVLSVDDTEIDRIPAQLEQGRNILSYTYKAESEGQLKFEAAIEIEGDAFLQNNRLTSLTEVEGPPEVLIVSGEGDSPIADLVDQENIQIEETPTSGLPQNLSSILAYDAIIFDNVSGTQVGEQTMAVIEQAVKEFGMGFMMVGGDQSFGLGGYFKTPIEELLPVAMEVTGKHELPSLGLLIVMDRSGSMAGQKMELAKEAAARSVELLREDDVVGVIAFDDAPWQIVPTGKLGDRQQAVDDILSVAPGGGTEIYSSLAEAYSQLENKDLQRKHIILLTDGQSASPHDPYELIERGVDNKITLSTVAIGQDADSVLLESLAQSGNGRFYDVRDTTTIPAILSRETIMMSRTYIVDEPFTPLVYESAWSPLFTDGIPQINSYITTTAKDTARVVAESEQQDPVLAEWNYGLGKTVAFTSGSGAWSGEFQNWSNWPAFWNRNISQILPSFTEMPFTVTRKQQGIYTIEDPSQESAILNVAVINERGEEIAIQSEPVAPGKIDVHIDEEPGLVFFSISNETGAAYRTGLTIPYGEEYRSKPANTELLTTIAEQSGGQVLETLEPAFREIPYRSFSVQDIRIPLILLAMLLFFADITIRRFGLHLPALSKKLNDHPLPATADKGIEQLLKAKRRHTK</sequence>
<dbReference type="PROSITE" id="PS50234">
    <property type="entry name" value="VWFA"/>
    <property type="match status" value="2"/>
</dbReference>
<dbReference type="PANTHER" id="PTHR37947">
    <property type="entry name" value="BLL2462 PROTEIN"/>
    <property type="match status" value="1"/>
</dbReference>
<dbReference type="Proteomes" id="UP001597109">
    <property type="component" value="Unassembled WGS sequence"/>
</dbReference>
<evidence type="ECO:0000313" key="4">
    <source>
        <dbReference type="Proteomes" id="UP001597109"/>
    </source>
</evidence>
<keyword evidence="1" id="KW-0812">Transmembrane</keyword>
<dbReference type="Gene3D" id="3.40.50.880">
    <property type="match status" value="1"/>
</dbReference>
<comment type="caution">
    <text evidence="3">The sequence shown here is derived from an EMBL/GenBank/DDBJ whole genome shotgun (WGS) entry which is preliminary data.</text>
</comment>
<accession>A0ABW3L9Y3</accession>
<evidence type="ECO:0000313" key="3">
    <source>
        <dbReference type="EMBL" id="MFD1031135.1"/>
    </source>
</evidence>
<evidence type="ECO:0000259" key="2">
    <source>
        <dbReference type="PROSITE" id="PS50234"/>
    </source>
</evidence>
<dbReference type="Pfam" id="PF00092">
    <property type="entry name" value="VWA"/>
    <property type="match status" value="1"/>
</dbReference>
<dbReference type="InterPro" id="IPR036465">
    <property type="entry name" value="vWFA_dom_sf"/>
</dbReference>
<feature type="transmembrane region" description="Helical" evidence="1">
    <location>
        <begin position="12"/>
        <end position="29"/>
    </location>
</feature>
<dbReference type="EMBL" id="JBHTKI010000008">
    <property type="protein sequence ID" value="MFD1031135.1"/>
    <property type="molecule type" value="Genomic_DNA"/>
</dbReference>
<dbReference type="InterPro" id="IPR029062">
    <property type="entry name" value="Class_I_gatase-like"/>
</dbReference>
<dbReference type="CDD" id="cd00198">
    <property type="entry name" value="vWFA"/>
    <property type="match status" value="1"/>
</dbReference>
<keyword evidence="1" id="KW-1133">Transmembrane helix</keyword>
<evidence type="ECO:0000256" key="1">
    <source>
        <dbReference type="SAM" id="Phobius"/>
    </source>
</evidence>
<proteinExistence type="predicted"/>
<gene>
    <name evidence="3" type="ORF">ACFQ1X_06770</name>
</gene>
<keyword evidence="4" id="KW-1185">Reference proteome</keyword>
<organism evidence="3 4">
    <name type="scientific">Metaplanococcus flavidus</name>
    <dbReference type="NCBI Taxonomy" id="569883"/>
    <lineage>
        <taxon>Bacteria</taxon>
        <taxon>Bacillati</taxon>
        <taxon>Bacillota</taxon>
        <taxon>Bacilli</taxon>
        <taxon>Bacillales</taxon>
        <taxon>Caryophanaceae</taxon>
        <taxon>Metaplanococcus</taxon>
    </lineage>
</organism>
<dbReference type="PANTHER" id="PTHR37947:SF2">
    <property type="entry name" value="VON WILLEBRAND FACTOR TYPE A"/>
    <property type="match status" value="1"/>
</dbReference>
<dbReference type="Pfam" id="PF13519">
    <property type="entry name" value="VWA_2"/>
    <property type="match status" value="1"/>
</dbReference>
<dbReference type="SMART" id="SM00327">
    <property type="entry name" value="VWA"/>
    <property type="match status" value="2"/>
</dbReference>
<protein>
    <submittedName>
        <fullName evidence="3">VWA domain-containing protein</fullName>
    </submittedName>
</protein>
<dbReference type="SUPFAM" id="SSF53300">
    <property type="entry name" value="vWA-like"/>
    <property type="match status" value="2"/>
</dbReference>
<dbReference type="SUPFAM" id="SSF52317">
    <property type="entry name" value="Class I glutamine amidotransferase-like"/>
    <property type="match status" value="1"/>
</dbReference>